<evidence type="ECO:0000313" key="5">
    <source>
        <dbReference type="EMBL" id="GGC67234.1"/>
    </source>
</evidence>
<evidence type="ECO:0000259" key="4">
    <source>
        <dbReference type="Pfam" id="PF01881"/>
    </source>
</evidence>
<keyword evidence="2" id="KW-0694">RNA-binding</keyword>
<dbReference type="Pfam" id="PF01881">
    <property type="entry name" value="Cas_Cas6_C"/>
    <property type="match status" value="1"/>
</dbReference>
<evidence type="ECO:0000256" key="1">
    <source>
        <dbReference type="ARBA" id="ARBA00005937"/>
    </source>
</evidence>
<evidence type="ECO:0000256" key="3">
    <source>
        <dbReference type="ARBA" id="ARBA00023118"/>
    </source>
</evidence>
<proteinExistence type="inferred from homology"/>
<dbReference type="GO" id="GO:0003723">
    <property type="term" value="F:RNA binding"/>
    <property type="evidence" value="ECO:0007669"/>
    <property type="project" value="UniProtKB-KW"/>
</dbReference>
<evidence type="ECO:0000313" key="6">
    <source>
        <dbReference type="Proteomes" id="UP000646833"/>
    </source>
</evidence>
<dbReference type="Gene3D" id="3.30.70.1890">
    <property type="match status" value="1"/>
</dbReference>
<dbReference type="GO" id="GO:0051607">
    <property type="term" value="P:defense response to virus"/>
    <property type="evidence" value="ECO:0007669"/>
    <property type="project" value="UniProtKB-KW"/>
</dbReference>
<organism evidence="5 6">
    <name type="scientific">Haloferax sulfurifontis</name>
    <dbReference type="NCBI Taxonomy" id="255616"/>
    <lineage>
        <taxon>Archaea</taxon>
        <taxon>Methanobacteriati</taxon>
        <taxon>Methanobacteriota</taxon>
        <taxon>Stenosarchaea group</taxon>
        <taxon>Halobacteria</taxon>
        <taxon>Halobacteriales</taxon>
        <taxon>Haloferacaceae</taxon>
        <taxon>Haloferax</taxon>
    </lineage>
</organism>
<accession>A0A830E406</accession>
<dbReference type="NCBIfam" id="TIGR01877">
    <property type="entry name" value="cas_cas6"/>
    <property type="match status" value="1"/>
</dbReference>
<dbReference type="InterPro" id="IPR049435">
    <property type="entry name" value="Cas_Cas6_C"/>
</dbReference>
<dbReference type="EMBL" id="BMCI01000006">
    <property type="protein sequence ID" value="GGC67234.1"/>
    <property type="molecule type" value="Genomic_DNA"/>
</dbReference>
<feature type="domain" description="CRISPR associated protein Cas6 C-terminal" evidence="4">
    <location>
        <begin position="154"/>
        <end position="253"/>
    </location>
</feature>
<dbReference type="Proteomes" id="UP000646833">
    <property type="component" value="Unassembled WGS sequence"/>
</dbReference>
<sequence>MRIMAHLSARADAAYQNDYHHKIRGRIWNALDGTPYGERHDSGEPPGFAYSNPFPPRDMREGDDRKLLVASPDEELLANVAANLLDDREFNVGEMPFHVDEVTSLEPDVGEPGTRGTLETGTGLLVRIPPWRCDEYGIDHPGGDTATFWRPEHTTAPLREQLEANLDQKHDRFAHDHLPGPSDVSGDLFDGYELLKTFAIPLTVTEGQEMTYVLSKWKFEYTVRDDDHRRHLNLALDCGLGERNSLGLGFMNVTERTRPGETRGEERDAFA</sequence>
<reference evidence="5" key="1">
    <citation type="journal article" date="2014" name="Int. J. Syst. Evol. Microbiol.">
        <title>Complete genome sequence of Corynebacterium casei LMG S-19264T (=DSM 44701T), isolated from a smear-ripened cheese.</title>
        <authorList>
            <consortium name="US DOE Joint Genome Institute (JGI-PGF)"/>
            <person name="Walter F."/>
            <person name="Albersmeier A."/>
            <person name="Kalinowski J."/>
            <person name="Ruckert C."/>
        </authorList>
    </citation>
    <scope>NUCLEOTIDE SEQUENCE</scope>
    <source>
        <strain evidence="5">CCM 7217</strain>
    </source>
</reference>
<dbReference type="PANTHER" id="PTHR36984">
    <property type="entry name" value="CRISPR-ASSOCIATED ENDORIBONUCLEASE CAS6 1"/>
    <property type="match status" value="1"/>
</dbReference>
<protein>
    <submittedName>
        <fullName evidence="5">CRISPR-associated protein Cas6</fullName>
    </submittedName>
</protein>
<dbReference type="Gene3D" id="3.30.70.1900">
    <property type="match status" value="1"/>
</dbReference>
<dbReference type="InterPro" id="IPR045747">
    <property type="entry name" value="CRISPR-assoc_prot_Cas6_N_sf"/>
</dbReference>
<keyword evidence="3" id="KW-0051">Antiviral defense</keyword>
<comment type="similarity">
    <text evidence="1">Belongs to the CRISPR-associated protein Cas6/Cse3/CasE family.</text>
</comment>
<dbReference type="InterPro" id="IPR010156">
    <property type="entry name" value="CRISPR-assoc_prot_Cas6"/>
</dbReference>
<dbReference type="AlphaFoldDB" id="A0A830E406"/>
<dbReference type="PANTHER" id="PTHR36984:SF1">
    <property type="entry name" value="CRISPR-ASSOCIATED ENDORIBONUCLEASE CAS6 1"/>
    <property type="match status" value="1"/>
</dbReference>
<gene>
    <name evidence="5" type="ORF">GCM10007209_31690</name>
</gene>
<name>A0A830E406_9EURY</name>
<comment type="caution">
    <text evidence="5">The sequence shown here is derived from an EMBL/GenBank/DDBJ whole genome shotgun (WGS) entry which is preliminary data.</text>
</comment>
<evidence type="ECO:0000256" key="2">
    <source>
        <dbReference type="ARBA" id="ARBA00022884"/>
    </source>
</evidence>
<dbReference type="GO" id="GO:0016788">
    <property type="term" value="F:hydrolase activity, acting on ester bonds"/>
    <property type="evidence" value="ECO:0007669"/>
    <property type="project" value="InterPro"/>
</dbReference>
<reference evidence="5" key="2">
    <citation type="submission" date="2020-09" db="EMBL/GenBank/DDBJ databases">
        <authorList>
            <person name="Sun Q."/>
            <person name="Sedlacek I."/>
        </authorList>
    </citation>
    <scope>NUCLEOTIDE SEQUENCE</scope>
    <source>
        <strain evidence="5">CCM 7217</strain>
    </source>
</reference>